<evidence type="ECO:0000313" key="2">
    <source>
        <dbReference type="EMBL" id="TRM56265.1"/>
    </source>
</evidence>
<sequence>MSMSTAAASPRRPAPRPILKFSYSCGPPASYPVAPAASARSASHEPFASASGPPTPSRGVHFPPSPRLTRTFSTHPPSDYDRSPIVVGPNTCALPERGGRTYTEEYAQGGDYLSARDGECMRNGEYLRSTRTDARASDTAYPRALPCYAPCPPLTPDASSESDDSDACASPPPVPAAATFGGMARPGHGLSVDLSISSALAFLPHPSPKTPLTPTTRTDPHAAHVWASGGAQGVLTGYDAQIGHPDSKISAPLGQYAGLAHFGRAPCVHGQENTTVDRLSAQTSVIGIFATVVHRLGAIVS</sequence>
<evidence type="ECO:0000256" key="1">
    <source>
        <dbReference type="SAM" id="MobiDB-lite"/>
    </source>
</evidence>
<dbReference type="AlphaFoldDB" id="A0A550BUN8"/>
<protein>
    <submittedName>
        <fullName evidence="2">Uncharacterized protein</fullName>
    </submittedName>
</protein>
<dbReference type="Proteomes" id="UP000320762">
    <property type="component" value="Unassembled WGS sequence"/>
</dbReference>
<evidence type="ECO:0000313" key="3">
    <source>
        <dbReference type="Proteomes" id="UP000320762"/>
    </source>
</evidence>
<comment type="caution">
    <text evidence="2">The sequence shown here is derived from an EMBL/GenBank/DDBJ whole genome shotgun (WGS) entry which is preliminary data.</text>
</comment>
<organism evidence="2 3">
    <name type="scientific">Schizophyllum amplum</name>
    <dbReference type="NCBI Taxonomy" id="97359"/>
    <lineage>
        <taxon>Eukaryota</taxon>
        <taxon>Fungi</taxon>
        <taxon>Dikarya</taxon>
        <taxon>Basidiomycota</taxon>
        <taxon>Agaricomycotina</taxon>
        <taxon>Agaricomycetes</taxon>
        <taxon>Agaricomycetidae</taxon>
        <taxon>Agaricales</taxon>
        <taxon>Schizophyllaceae</taxon>
        <taxon>Schizophyllum</taxon>
    </lineage>
</organism>
<name>A0A550BUN8_9AGAR</name>
<proteinExistence type="predicted"/>
<dbReference type="OrthoDB" id="3187054at2759"/>
<feature type="region of interest" description="Disordered" evidence="1">
    <location>
        <begin position="32"/>
        <end position="92"/>
    </location>
</feature>
<feature type="compositionally biased region" description="Low complexity" evidence="1">
    <location>
        <begin position="32"/>
        <end position="41"/>
    </location>
</feature>
<dbReference type="STRING" id="97359.A0A550BUN8"/>
<reference evidence="2 3" key="1">
    <citation type="journal article" date="2019" name="New Phytol.">
        <title>Comparative genomics reveals unique wood-decay strategies and fruiting body development in the Schizophyllaceae.</title>
        <authorList>
            <person name="Almasi E."/>
            <person name="Sahu N."/>
            <person name="Krizsan K."/>
            <person name="Balint B."/>
            <person name="Kovacs G.M."/>
            <person name="Kiss B."/>
            <person name="Cseklye J."/>
            <person name="Drula E."/>
            <person name="Henrissat B."/>
            <person name="Nagy I."/>
            <person name="Chovatia M."/>
            <person name="Adam C."/>
            <person name="LaButti K."/>
            <person name="Lipzen A."/>
            <person name="Riley R."/>
            <person name="Grigoriev I.V."/>
            <person name="Nagy L.G."/>
        </authorList>
    </citation>
    <scope>NUCLEOTIDE SEQUENCE [LARGE SCALE GENOMIC DNA]</scope>
    <source>
        <strain evidence="2 3">NL-1724</strain>
    </source>
</reference>
<gene>
    <name evidence="2" type="ORF">BD626DRAFT_541469</name>
</gene>
<accession>A0A550BUN8</accession>
<keyword evidence="3" id="KW-1185">Reference proteome</keyword>
<dbReference type="EMBL" id="VDMD01000076">
    <property type="protein sequence ID" value="TRM56265.1"/>
    <property type="molecule type" value="Genomic_DNA"/>
</dbReference>